<dbReference type="STRING" id="246197.MXAN_2224"/>
<gene>
    <name evidence="2" type="ordered locus">MXAN_2224</name>
</gene>
<dbReference type="Proteomes" id="UP000002402">
    <property type="component" value="Chromosome"/>
</dbReference>
<dbReference type="HOGENOM" id="CLU_095331_0_0_7"/>
<dbReference type="AlphaFoldDB" id="Q1DA78"/>
<keyword evidence="3" id="KW-1185">Reference proteome</keyword>
<accession>Q1DA78</accession>
<organism evidence="2 3">
    <name type="scientific">Myxococcus xanthus (strain DK1622)</name>
    <dbReference type="NCBI Taxonomy" id="246197"/>
    <lineage>
        <taxon>Bacteria</taxon>
        <taxon>Pseudomonadati</taxon>
        <taxon>Myxococcota</taxon>
        <taxon>Myxococcia</taxon>
        <taxon>Myxococcales</taxon>
        <taxon>Cystobacterineae</taxon>
        <taxon>Myxococcaceae</taxon>
        <taxon>Myxococcus</taxon>
    </lineage>
</organism>
<feature type="region of interest" description="Disordered" evidence="1">
    <location>
        <begin position="258"/>
        <end position="280"/>
    </location>
</feature>
<sequence>MPPATSLVYHRAMPTHETKATAISGKETTVPLLPCVSADETLAFYQALGFTVTYQMTKPYLYLALRWSDIELHFGKGAKSLDPSEENSGGCLVMVDSVEPYHRAFTDALRAKYGKVLATGRPRITRFRPGQSRFSLIDPTGNNIIFIQRDEPEDLEYGGSAKLTGLAKAIDNARILREFKNDDKAAARALDIGLARYEAEAPVVDRVRALAARMELAIALGDATTGRALKQQLQAVPLPEEARSQLSDELKAAERLEDWLARTRPDPAPSQRTGSPRRRR</sequence>
<dbReference type="eggNOG" id="COG0346">
    <property type="taxonomic scope" value="Bacteria"/>
</dbReference>
<dbReference type="Gene3D" id="3.10.180.10">
    <property type="entry name" value="2,3-Dihydroxybiphenyl 1,2-Dioxygenase, domain 1"/>
    <property type="match status" value="1"/>
</dbReference>
<proteinExistence type="predicted"/>
<evidence type="ECO:0008006" key="4">
    <source>
        <dbReference type="Google" id="ProtNLM"/>
    </source>
</evidence>
<evidence type="ECO:0000256" key="1">
    <source>
        <dbReference type="SAM" id="MobiDB-lite"/>
    </source>
</evidence>
<evidence type="ECO:0000313" key="3">
    <source>
        <dbReference type="Proteomes" id="UP000002402"/>
    </source>
</evidence>
<evidence type="ECO:0000313" key="2">
    <source>
        <dbReference type="EMBL" id="ABF87950.1"/>
    </source>
</evidence>
<name>Q1DA78_MYXXD</name>
<dbReference type="KEGG" id="mxa:MXAN_2224"/>
<dbReference type="EnsemblBacteria" id="ABF87950">
    <property type="protein sequence ID" value="ABF87950"/>
    <property type="gene ID" value="MXAN_2224"/>
</dbReference>
<dbReference type="EMBL" id="CP000113">
    <property type="protein sequence ID" value="ABF87950.1"/>
    <property type="molecule type" value="Genomic_DNA"/>
</dbReference>
<reference evidence="2 3" key="1">
    <citation type="journal article" date="2006" name="Proc. Natl. Acad. Sci. U.S.A.">
        <title>Evolution of sensory complexity recorded in a myxobacterial genome.</title>
        <authorList>
            <person name="Goldman B.S."/>
            <person name="Nierman W.C."/>
            <person name="Kaiser D."/>
            <person name="Slater S.C."/>
            <person name="Durkin A.S."/>
            <person name="Eisen J.A."/>
            <person name="Ronning C.M."/>
            <person name="Barbazuk W.B."/>
            <person name="Blanchard M."/>
            <person name="Field C."/>
            <person name="Halling C."/>
            <person name="Hinkle G."/>
            <person name="Iartchuk O."/>
            <person name="Kim H.S."/>
            <person name="Mackenzie C."/>
            <person name="Madupu R."/>
            <person name="Miller N."/>
            <person name="Shvartsbeyn A."/>
            <person name="Sullivan S.A."/>
            <person name="Vaudin M."/>
            <person name="Wiegand R."/>
            <person name="Kaplan H.B."/>
        </authorList>
    </citation>
    <scope>NUCLEOTIDE SEQUENCE [LARGE SCALE GENOMIC DNA]</scope>
    <source>
        <strain evidence="3">DK1622</strain>
    </source>
</reference>
<dbReference type="SUPFAM" id="SSF54593">
    <property type="entry name" value="Glyoxalase/Bleomycin resistance protein/Dihydroxybiphenyl dioxygenase"/>
    <property type="match status" value="1"/>
</dbReference>
<dbReference type="InterPro" id="IPR029068">
    <property type="entry name" value="Glyas_Bleomycin-R_OHBP_Dase"/>
</dbReference>
<protein>
    <recommendedName>
        <fullName evidence="4">Glyoxalase</fullName>
    </recommendedName>
</protein>